<evidence type="ECO:0000313" key="2">
    <source>
        <dbReference type="Proteomes" id="UP001416858"/>
    </source>
</evidence>
<comment type="caution">
    <text evidence="1">The sequence shown here is derived from an EMBL/GenBank/DDBJ whole genome shotgun (WGS) entry which is preliminary data.</text>
</comment>
<reference evidence="1 2" key="1">
    <citation type="submission" date="2024-02" db="EMBL/GenBank/DDBJ databases">
        <title>Rhodopirellula caenicola NBRC 110016.</title>
        <authorList>
            <person name="Ichikawa N."/>
            <person name="Katano-Makiyama Y."/>
            <person name="Hidaka K."/>
        </authorList>
    </citation>
    <scope>NUCLEOTIDE SEQUENCE [LARGE SCALE GENOMIC DNA]</scope>
    <source>
        <strain evidence="1 2">NBRC 110016</strain>
    </source>
</reference>
<proteinExistence type="predicted"/>
<dbReference type="Gene3D" id="3.40.720.10">
    <property type="entry name" value="Alkaline Phosphatase, subunit A"/>
    <property type="match status" value="1"/>
</dbReference>
<dbReference type="InterPro" id="IPR017850">
    <property type="entry name" value="Alkaline_phosphatase_core_sf"/>
</dbReference>
<name>A0ABP9W0X4_9BACT</name>
<dbReference type="EMBL" id="BAABRO010000019">
    <property type="protein sequence ID" value="GAA5510140.1"/>
    <property type="molecule type" value="Genomic_DNA"/>
</dbReference>
<evidence type="ECO:0008006" key="3">
    <source>
        <dbReference type="Google" id="ProtNLM"/>
    </source>
</evidence>
<organism evidence="1 2">
    <name type="scientific">Novipirellula caenicola</name>
    <dbReference type="NCBI Taxonomy" id="1536901"/>
    <lineage>
        <taxon>Bacteria</taxon>
        <taxon>Pseudomonadati</taxon>
        <taxon>Planctomycetota</taxon>
        <taxon>Planctomycetia</taxon>
        <taxon>Pirellulales</taxon>
        <taxon>Pirellulaceae</taxon>
        <taxon>Novipirellula</taxon>
    </lineage>
</organism>
<dbReference type="Proteomes" id="UP001416858">
    <property type="component" value="Unassembled WGS sequence"/>
</dbReference>
<protein>
    <recommendedName>
        <fullName evidence="3">Sulfatase</fullName>
    </recommendedName>
</protein>
<dbReference type="SUPFAM" id="SSF53649">
    <property type="entry name" value="Alkaline phosphatase-like"/>
    <property type="match status" value="1"/>
</dbReference>
<sequence>MIVISVEGLAASALGCYGASWNETPAIDLLASRGCLWDRAIAEHDDGLKVLADWFRPPSSHDPDHWIPRWNELGTVELITDDPRVSQQSLDADFDQSWLIDLDPPAADQLPAEELEETHLARVFASLFSRIEDPDPAAVWWLHTQSLVHCWDAPRWLVPLDADELSAGEPSEELDLLPETDAALDEADCEMPPWVFPDVMTPQAKLTEQSHPDLAVAWMRTYGCQVRLLDRMLALLFEYVGDLDPIVVLAGTSGFSLGQNDAIGYRAGPLRSCHHRVPMIVSDLGPVRDKRVVNANSLPALLAKIKTEPDRLIDPSTWASSDSEFQPRVTTCSDNGSVAVSTSRWYYVRDADQQDRLYLKPDDLEDQNDVSRLRPDIIDLLSE</sequence>
<keyword evidence="2" id="KW-1185">Reference proteome</keyword>
<evidence type="ECO:0000313" key="1">
    <source>
        <dbReference type="EMBL" id="GAA5510140.1"/>
    </source>
</evidence>
<accession>A0ABP9W0X4</accession>
<gene>
    <name evidence="1" type="ORF">Rcae01_05646</name>
</gene>